<evidence type="ECO:0000313" key="1">
    <source>
        <dbReference type="EMBL" id="PLW44863.1"/>
    </source>
</evidence>
<proteinExistence type="predicted"/>
<reference evidence="1 2" key="1">
    <citation type="submission" date="2017-11" db="EMBL/GenBank/DDBJ databases">
        <title>De novo assembly and phasing of dikaryotic genomes from two isolates of Puccinia coronata f. sp. avenae, the causal agent of oat crown rust.</title>
        <authorList>
            <person name="Miller M.E."/>
            <person name="Zhang Y."/>
            <person name="Omidvar V."/>
            <person name="Sperschneider J."/>
            <person name="Schwessinger B."/>
            <person name="Raley C."/>
            <person name="Palmer J.M."/>
            <person name="Garnica D."/>
            <person name="Upadhyaya N."/>
            <person name="Rathjen J."/>
            <person name="Taylor J.M."/>
            <person name="Park R.F."/>
            <person name="Dodds P.N."/>
            <person name="Hirsch C.D."/>
            <person name="Kianian S.F."/>
            <person name="Figueroa M."/>
        </authorList>
    </citation>
    <scope>NUCLEOTIDE SEQUENCE [LARGE SCALE GENOMIC DNA]</scope>
    <source>
        <strain evidence="1">12NC29</strain>
    </source>
</reference>
<gene>
    <name evidence="1" type="ORF">PCANC_10808</name>
</gene>
<sequence>MLTWNIEETTPQSWAVVGATPTQHSLDAQGIAGSSRLVQTVPVGKEGFLFGRPVQSAPVEESSSAGRYSLYRSAGEDSYSAGGYSYQLAEEEYSSFFSARR</sequence>
<organism evidence="1 2">
    <name type="scientific">Puccinia coronata f. sp. avenae</name>
    <dbReference type="NCBI Taxonomy" id="200324"/>
    <lineage>
        <taxon>Eukaryota</taxon>
        <taxon>Fungi</taxon>
        <taxon>Dikarya</taxon>
        <taxon>Basidiomycota</taxon>
        <taxon>Pucciniomycotina</taxon>
        <taxon>Pucciniomycetes</taxon>
        <taxon>Pucciniales</taxon>
        <taxon>Pucciniaceae</taxon>
        <taxon>Puccinia</taxon>
    </lineage>
</organism>
<evidence type="ECO:0000313" key="2">
    <source>
        <dbReference type="Proteomes" id="UP000235388"/>
    </source>
</evidence>
<dbReference type="AlphaFoldDB" id="A0A2N5V4F3"/>
<name>A0A2N5V4F3_9BASI</name>
<keyword evidence="2" id="KW-1185">Reference proteome</keyword>
<comment type="caution">
    <text evidence="1">The sequence shown here is derived from an EMBL/GenBank/DDBJ whole genome shotgun (WGS) entry which is preliminary data.</text>
</comment>
<accession>A0A2N5V4F3</accession>
<dbReference type="Proteomes" id="UP000235388">
    <property type="component" value="Unassembled WGS sequence"/>
</dbReference>
<dbReference type="EMBL" id="PGCJ01000133">
    <property type="protein sequence ID" value="PLW44863.1"/>
    <property type="molecule type" value="Genomic_DNA"/>
</dbReference>
<protein>
    <submittedName>
        <fullName evidence="1">Uncharacterized protein</fullName>
    </submittedName>
</protein>